<dbReference type="GO" id="GO:0006508">
    <property type="term" value="P:proteolysis"/>
    <property type="evidence" value="ECO:0007669"/>
    <property type="project" value="UniProtKB-KW"/>
</dbReference>
<dbReference type="Pfam" id="PF00089">
    <property type="entry name" value="Trypsin"/>
    <property type="match status" value="1"/>
</dbReference>
<keyword evidence="5" id="KW-0378">Hydrolase</keyword>
<evidence type="ECO:0000256" key="3">
    <source>
        <dbReference type="SAM" id="SignalP"/>
    </source>
</evidence>
<feature type="domain" description="Peptidase S1" evidence="4">
    <location>
        <begin position="26"/>
        <end position="252"/>
    </location>
</feature>
<keyword evidence="6" id="KW-1185">Reference proteome</keyword>
<evidence type="ECO:0000256" key="1">
    <source>
        <dbReference type="ARBA" id="ARBA00007664"/>
    </source>
</evidence>
<protein>
    <submittedName>
        <fullName evidence="5">Serine protease</fullName>
    </submittedName>
</protein>
<comment type="caution">
    <text evidence="5">The sequence shown here is derived from an EMBL/GenBank/DDBJ whole genome shotgun (WGS) entry which is preliminary data.</text>
</comment>
<dbReference type="InterPro" id="IPR001314">
    <property type="entry name" value="Peptidase_S1A"/>
</dbReference>
<dbReference type="InterPro" id="IPR050430">
    <property type="entry name" value="Peptidase_S1"/>
</dbReference>
<dbReference type="PANTHER" id="PTHR24276">
    <property type="entry name" value="POLYSERASE-RELATED"/>
    <property type="match status" value="1"/>
</dbReference>
<dbReference type="RefSeq" id="WP_344157423.1">
    <property type="nucleotide sequence ID" value="NZ_BAAANF010000017.1"/>
</dbReference>
<proteinExistence type="inferred from homology"/>
<dbReference type="GO" id="GO:0008233">
    <property type="term" value="F:peptidase activity"/>
    <property type="evidence" value="ECO:0007669"/>
    <property type="project" value="UniProtKB-KW"/>
</dbReference>
<dbReference type="CDD" id="cd00190">
    <property type="entry name" value="Tryp_SPc"/>
    <property type="match status" value="1"/>
</dbReference>
<evidence type="ECO:0000256" key="2">
    <source>
        <dbReference type="ARBA" id="ARBA00023157"/>
    </source>
</evidence>
<reference evidence="5 6" key="1">
    <citation type="journal article" date="2019" name="Int. J. Syst. Evol. Microbiol.">
        <title>The Global Catalogue of Microorganisms (GCM) 10K type strain sequencing project: providing services to taxonomists for standard genome sequencing and annotation.</title>
        <authorList>
            <consortium name="The Broad Institute Genomics Platform"/>
            <consortium name="The Broad Institute Genome Sequencing Center for Infectious Disease"/>
            <person name="Wu L."/>
            <person name="Ma J."/>
        </authorList>
    </citation>
    <scope>NUCLEOTIDE SEQUENCE [LARGE SCALE GENOMIC DNA]</scope>
    <source>
        <strain evidence="5 6">JCM 14307</strain>
    </source>
</reference>
<dbReference type="PROSITE" id="PS50240">
    <property type="entry name" value="TRYPSIN_DOM"/>
    <property type="match status" value="1"/>
</dbReference>
<evidence type="ECO:0000313" key="6">
    <source>
        <dbReference type="Proteomes" id="UP001500280"/>
    </source>
</evidence>
<name>A0ABN2I6R1_9ACTN</name>
<dbReference type="InterPro" id="IPR018114">
    <property type="entry name" value="TRYPSIN_HIS"/>
</dbReference>
<dbReference type="SUPFAM" id="SSF50494">
    <property type="entry name" value="Trypsin-like serine proteases"/>
    <property type="match status" value="1"/>
</dbReference>
<dbReference type="PROSITE" id="PS00134">
    <property type="entry name" value="TRYPSIN_HIS"/>
    <property type="match status" value="1"/>
</dbReference>
<feature type="chain" id="PRO_5047047704" evidence="3">
    <location>
        <begin position="26"/>
        <end position="252"/>
    </location>
</feature>
<dbReference type="Proteomes" id="UP001500280">
    <property type="component" value="Unassembled WGS sequence"/>
</dbReference>
<feature type="signal peptide" evidence="3">
    <location>
        <begin position="1"/>
        <end position="25"/>
    </location>
</feature>
<sequence length="252" mass="26133">MRRQLSLFAAALLVSAGLSTPSANAIIGGATTDPPPWMVAVSSPGMLLRPSGQFCGGTLVRPDKVVTAAHCVNLLKLTPWAVRGIFGRADLHGKGGETVTVKKIWVHPGFKETKFQGDSVEHNDVAVLTLSRAVNRTTLPLIDAGAEYPAGAPAEVLGWGATSESNDSNAVLRKADLPIVADSTCASAYGGSFVSAQMVCAGTPQADTCEYDSGGPLVLQGKLAGLTSWAHGCAREGFPGVYTRLSAFTLPL</sequence>
<organism evidence="5 6">
    <name type="scientific">Kribbella yunnanensis</name>
    <dbReference type="NCBI Taxonomy" id="190194"/>
    <lineage>
        <taxon>Bacteria</taxon>
        <taxon>Bacillati</taxon>
        <taxon>Actinomycetota</taxon>
        <taxon>Actinomycetes</taxon>
        <taxon>Propionibacteriales</taxon>
        <taxon>Kribbellaceae</taxon>
        <taxon>Kribbella</taxon>
    </lineage>
</organism>
<keyword evidence="3" id="KW-0732">Signal</keyword>
<dbReference type="PANTHER" id="PTHR24276:SF98">
    <property type="entry name" value="FI18310P1-RELATED"/>
    <property type="match status" value="1"/>
</dbReference>
<accession>A0ABN2I6R1</accession>
<evidence type="ECO:0000313" key="5">
    <source>
        <dbReference type="EMBL" id="GAA1699642.1"/>
    </source>
</evidence>
<dbReference type="PRINTS" id="PR00722">
    <property type="entry name" value="CHYMOTRYPSIN"/>
</dbReference>
<dbReference type="EMBL" id="BAAANF010000017">
    <property type="protein sequence ID" value="GAA1699642.1"/>
    <property type="molecule type" value="Genomic_DNA"/>
</dbReference>
<dbReference type="SMART" id="SM00020">
    <property type="entry name" value="Tryp_SPc"/>
    <property type="match status" value="1"/>
</dbReference>
<dbReference type="InterPro" id="IPR043504">
    <property type="entry name" value="Peptidase_S1_PA_chymotrypsin"/>
</dbReference>
<comment type="similarity">
    <text evidence="1">Belongs to the peptidase S1 family.</text>
</comment>
<gene>
    <name evidence="5" type="ORF">GCM10009745_52830</name>
</gene>
<evidence type="ECO:0000259" key="4">
    <source>
        <dbReference type="PROSITE" id="PS50240"/>
    </source>
</evidence>
<dbReference type="InterPro" id="IPR001254">
    <property type="entry name" value="Trypsin_dom"/>
</dbReference>
<dbReference type="InterPro" id="IPR009003">
    <property type="entry name" value="Peptidase_S1_PA"/>
</dbReference>
<keyword evidence="5" id="KW-0645">Protease</keyword>
<keyword evidence="2" id="KW-1015">Disulfide bond</keyword>
<dbReference type="Gene3D" id="2.40.10.10">
    <property type="entry name" value="Trypsin-like serine proteases"/>
    <property type="match status" value="1"/>
</dbReference>